<dbReference type="PANTHER" id="PTHR14911">
    <property type="entry name" value="THUMP DOMAIN-CONTAINING"/>
    <property type="match status" value="1"/>
</dbReference>
<dbReference type="AlphaFoldDB" id="L9WZY5"/>
<evidence type="ECO:0000256" key="7">
    <source>
        <dbReference type="ARBA" id="ARBA00022691"/>
    </source>
</evidence>
<dbReference type="Proteomes" id="UP000011602">
    <property type="component" value="Unassembled WGS sequence"/>
</dbReference>
<dbReference type="GO" id="GO:0030488">
    <property type="term" value="P:tRNA methylation"/>
    <property type="evidence" value="ECO:0007669"/>
    <property type="project" value="TreeGrafter"/>
</dbReference>
<dbReference type="EC" id="2.1.1.213" evidence="13"/>
<comment type="subunit">
    <text evidence="2">Monomer.</text>
</comment>
<keyword evidence="9" id="KW-0694">RNA-binding</keyword>
<sequence>MYLLELGGEDDAFAAREAASAATGVERIAPGVAVADAIAPERVRGLAYTHRASELLGRTDADVASARALLAAAALERDPDGTVAVRATDVHGSSGVSTGTAERELGQILVDQGFSVDLDDPDHVLRAVFSEGALETGGALEADAATGDLFAAPAGDEGDEGLEERVSVCALGWLEAESVRDFGDRAPTDKPFFQPGSMDPLLARAAANVAGARPGATILDPMCGTGGGLVEAGLVGADVIGTDAQRKMVAGARENLAHFLDPDEPSPTGVARGDWHVARGDGTRLPLPDDAVDGVVFDAPYGRQSKIETHRLEDLVSGALAEARRVAPRAVVIADRSWAAEARAAGWELAAAFERRVHRSLTRYVLVLERRQSGTAVGDGVLE</sequence>
<dbReference type="CDD" id="cd11715">
    <property type="entry name" value="THUMP_AdoMetMT"/>
    <property type="match status" value="1"/>
</dbReference>
<dbReference type="EMBL" id="AOHZ01000052">
    <property type="protein sequence ID" value="ELY55044.1"/>
    <property type="molecule type" value="Genomic_DNA"/>
</dbReference>
<comment type="similarity">
    <text evidence="12">Belongs to the methyltransferase superfamily. Trm-G10 family.</text>
</comment>
<dbReference type="InterPro" id="IPR000241">
    <property type="entry name" value="RlmKL-like_Mtase"/>
</dbReference>
<evidence type="ECO:0000256" key="3">
    <source>
        <dbReference type="ARBA" id="ARBA00022490"/>
    </source>
</evidence>
<comment type="subcellular location">
    <subcellularLocation>
        <location evidence="1">Cytoplasm</location>
    </subcellularLocation>
</comment>
<keyword evidence="8" id="KW-0819">tRNA processing</keyword>
<dbReference type="GO" id="GO:0005737">
    <property type="term" value="C:cytoplasm"/>
    <property type="evidence" value="ECO:0007669"/>
    <property type="project" value="UniProtKB-SubCell"/>
</dbReference>
<evidence type="ECO:0000256" key="6">
    <source>
        <dbReference type="ARBA" id="ARBA00022679"/>
    </source>
</evidence>
<comment type="catalytic activity">
    <reaction evidence="10">
        <text>guanosine(10) in tRNA + 2 S-adenosyl-L-methionine = N(2)-dimethylguanosine(10) in tRNA + 2 S-adenosyl-L-homocysteine + 2 H(+)</text>
        <dbReference type="Rhea" id="RHEA:43124"/>
        <dbReference type="Rhea" id="RHEA-COMP:10355"/>
        <dbReference type="Rhea" id="RHEA-COMP:10358"/>
        <dbReference type="ChEBI" id="CHEBI:15378"/>
        <dbReference type="ChEBI" id="CHEBI:57856"/>
        <dbReference type="ChEBI" id="CHEBI:59789"/>
        <dbReference type="ChEBI" id="CHEBI:74269"/>
        <dbReference type="ChEBI" id="CHEBI:74513"/>
        <dbReference type="EC" id="2.1.1.213"/>
    </reaction>
</comment>
<dbReference type="Gene3D" id="3.40.50.150">
    <property type="entry name" value="Vaccinia Virus protein VP39"/>
    <property type="match status" value="1"/>
</dbReference>
<evidence type="ECO:0000256" key="14">
    <source>
        <dbReference type="ARBA" id="ARBA00082665"/>
    </source>
</evidence>
<evidence type="ECO:0000256" key="13">
    <source>
        <dbReference type="ARBA" id="ARBA00066936"/>
    </source>
</evidence>
<feature type="domain" description="Ribosomal RNA large subunit methyltransferase K/L-like methyltransferase" evidence="15">
    <location>
        <begin position="190"/>
        <end position="363"/>
    </location>
</feature>
<keyword evidence="7" id="KW-0949">S-adenosyl-L-methionine</keyword>
<dbReference type="STRING" id="1227499.C493_11872"/>
<comment type="function">
    <text evidence="11">Catalyzes the adenosylmethionine-dependent methylation of the exocyclic amino group (N(2)) of guanosine at position 10 of various tRNAs. Acts via a two-step process that leads to the formation of either N(2)-monomethyl (m(2)G) or N(2)-dimethylguanosine (m(2)(2)G).</text>
</comment>
<evidence type="ECO:0000256" key="2">
    <source>
        <dbReference type="ARBA" id="ARBA00011245"/>
    </source>
</evidence>
<evidence type="ECO:0000256" key="1">
    <source>
        <dbReference type="ARBA" id="ARBA00004496"/>
    </source>
</evidence>
<reference evidence="16 17" key="1">
    <citation type="journal article" date="2014" name="PLoS Genet.">
        <title>Phylogenetically driven sequencing of extremely halophilic archaea reveals strategies for static and dynamic osmo-response.</title>
        <authorList>
            <person name="Becker E.A."/>
            <person name="Seitzer P.M."/>
            <person name="Tritt A."/>
            <person name="Larsen D."/>
            <person name="Krusor M."/>
            <person name="Yao A.I."/>
            <person name="Wu D."/>
            <person name="Madern D."/>
            <person name="Eisen J.A."/>
            <person name="Darling A.E."/>
            <person name="Facciotti M.T."/>
        </authorList>
    </citation>
    <scope>NUCLEOTIDE SEQUENCE [LARGE SCALE GENOMIC DNA]</scope>
    <source>
        <strain evidence="16 17">JCM 12255</strain>
    </source>
</reference>
<evidence type="ECO:0000256" key="9">
    <source>
        <dbReference type="ARBA" id="ARBA00022884"/>
    </source>
</evidence>
<evidence type="ECO:0000256" key="10">
    <source>
        <dbReference type="ARBA" id="ARBA00051883"/>
    </source>
</evidence>
<dbReference type="RefSeq" id="WP_007259653.1">
    <property type="nucleotide sequence ID" value="NZ_AOHZ01000052.1"/>
</dbReference>
<keyword evidence="3" id="KW-0963">Cytoplasm</keyword>
<evidence type="ECO:0000256" key="5">
    <source>
        <dbReference type="ARBA" id="ARBA00022603"/>
    </source>
</evidence>
<dbReference type="PATRIC" id="fig|1227499.3.peg.2428"/>
<keyword evidence="17" id="KW-1185">Reference proteome</keyword>
<evidence type="ECO:0000259" key="15">
    <source>
        <dbReference type="Pfam" id="PF01170"/>
    </source>
</evidence>
<proteinExistence type="inferred from homology"/>
<dbReference type="InterPro" id="IPR029063">
    <property type="entry name" value="SAM-dependent_MTases_sf"/>
</dbReference>
<evidence type="ECO:0000256" key="8">
    <source>
        <dbReference type="ARBA" id="ARBA00022694"/>
    </source>
</evidence>
<evidence type="ECO:0000256" key="12">
    <source>
        <dbReference type="ARBA" id="ARBA00061338"/>
    </source>
</evidence>
<gene>
    <name evidence="16" type="ORF">C493_11872</name>
</gene>
<dbReference type="PANTHER" id="PTHR14911:SF21">
    <property type="entry name" value="N2-METHYLGUANOSINE TRNA METHYLTRANSFERASE"/>
    <property type="match status" value="1"/>
</dbReference>
<dbReference type="OrthoDB" id="7080at2157"/>
<name>L9WZY5_9EURY</name>
<dbReference type="FunFam" id="3.40.50.150:FF:000251">
    <property type="entry name" value="Putative RNA methylase"/>
    <property type="match status" value="1"/>
</dbReference>
<accession>L9WZY5</accession>
<protein>
    <recommendedName>
        <fullName evidence="13">tRNA (guanine(10)-N(2))-dimethyltransferase</fullName>
        <ecNumber evidence="13">2.1.1.213</ecNumber>
    </recommendedName>
    <alternativeName>
        <fullName evidence="14">tRNA:G10 dimethyltransferase</fullName>
    </alternativeName>
</protein>
<comment type="caution">
    <text evidence="16">The sequence shown here is derived from an EMBL/GenBank/DDBJ whole genome shotgun (WGS) entry which is preliminary data.</text>
</comment>
<keyword evidence="5 16" id="KW-0489">Methyltransferase</keyword>
<organism evidence="16 17">
    <name type="scientific">Natronolimnohabitans innermongolicus JCM 12255</name>
    <dbReference type="NCBI Taxonomy" id="1227499"/>
    <lineage>
        <taxon>Archaea</taxon>
        <taxon>Methanobacteriati</taxon>
        <taxon>Methanobacteriota</taxon>
        <taxon>Stenosarchaea group</taxon>
        <taxon>Halobacteria</taxon>
        <taxon>Halobacteriales</taxon>
        <taxon>Natrialbaceae</taxon>
        <taxon>Natronolimnohabitans</taxon>
    </lineage>
</organism>
<dbReference type="SUPFAM" id="SSF53335">
    <property type="entry name" value="S-adenosyl-L-methionine-dependent methyltransferases"/>
    <property type="match status" value="1"/>
</dbReference>
<dbReference type="eggNOG" id="arCOG00047">
    <property type="taxonomic scope" value="Archaea"/>
</dbReference>
<dbReference type="GO" id="GO:0160101">
    <property type="term" value="F:tRNA (guanine(10)-N2)-dimethyltransferase activity"/>
    <property type="evidence" value="ECO:0007669"/>
    <property type="project" value="UniProtKB-EC"/>
</dbReference>
<dbReference type="CDD" id="cd02440">
    <property type="entry name" value="AdoMet_MTases"/>
    <property type="match status" value="1"/>
</dbReference>
<evidence type="ECO:0000313" key="17">
    <source>
        <dbReference type="Proteomes" id="UP000011602"/>
    </source>
</evidence>
<evidence type="ECO:0000313" key="16">
    <source>
        <dbReference type="EMBL" id="ELY55044.1"/>
    </source>
</evidence>
<evidence type="ECO:0000256" key="4">
    <source>
        <dbReference type="ARBA" id="ARBA00022555"/>
    </source>
</evidence>
<evidence type="ECO:0000256" key="11">
    <source>
        <dbReference type="ARBA" id="ARBA00054380"/>
    </source>
</evidence>
<dbReference type="Pfam" id="PF01170">
    <property type="entry name" value="UPF0020"/>
    <property type="match status" value="1"/>
</dbReference>
<keyword evidence="4" id="KW-0820">tRNA-binding</keyword>
<dbReference type="GO" id="GO:0000049">
    <property type="term" value="F:tRNA binding"/>
    <property type="evidence" value="ECO:0007669"/>
    <property type="project" value="UniProtKB-KW"/>
</dbReference>
<keyword evidence="6" id="KW-0808">Transferase</keyword>